<accession>A0A845L409</accession>
<dbReference type="UniPathway" id="UPA00053">
    <property type="reaction ID" value="UER00087"/>
</dbReference>
<feature type="domain" description="Quinate/shikimate 5-dehydrogenase/glutamyl-tRNA reductase" evidence="9">
    <location>
        <begin position="118"/>
        <end position="208"/>
    </location>
</feature>
<reference evidence="12 13" key="1">
    <citation type="submission" date="2020-01" db="EMBL/GenBank/DDBJ databases">
        <title>Whole-genome sequence of Heliobacterium undosum DSM 13378.</title>
        <authorList>
            <person name="Kyndt J.A."/>
            <person name="Meyer T.E."/>
        </authorList>
    </citation>
    <scope>NUCLEOTIDE SEQUENCE [LARGE SCALE GENOMIC DNA]</scope>
    <source>
        <strain evidence="12 13">DSM 13378</strain>
    </source>
</reference>
<feature type="binding site" evidence="8">
    <location>
        <position position="259"/>
    </location>
    <ligand>
        <name>NADP(+)</name>
        <dbReference type="ChEBI" id="CHEBI:58349"/>
    </ligand>
</feature>
<dbReference type="Pfam" id="PF08501">
    <property type="entry name" value="Shikimate_dh_N"/>
    <property type="match status" value="1"/>
</dbReference>
<evidence type="ECO:0000259" key="10">
    <source>
        <dbReference type="Pfam" id="PF08501"/>
    </source>
</evidence>
<dbReference type="GO" id="GO:0004764">
    <property type="term" value="F:shikimate 3-dehydrogenase (NADP+) activity"/>
    <property type="evidence" value="ECO:0007669"/>
    <property type="project" value="UniProtKB-UniRule"/>
</dbReference>
<feature type="binding site" evidence="8">
    <location>
        <position position="238"/>
    </location>
    <ligand>
        <name>shikimate</name>
        <dbReference type="ChEBI" id="CHEBI:36208"/>
    </ligand>
</feature>
<feature type="domain" description="Shikimate dehydrogenase substrate binding N-terminal" evidence="10">
    <location>
        <begin position="14"/>
        <end position="96"/>
    </location>
</feature>
<keyword evidence="3 8" id="KW-0028">Amino-acid biosynthesis</keyword>
<keyword evidence="4 8" id="KW-0521">NADP</keyword>
<feature type="binding site" evidence="8">
    <location>
        <begin position="134"/>
        <end position="138"/>
    </location>
    <ligand>
        <name>NADP(+)</name>
        <dbReference type="ChEBI" id="CHEBI:58349"/>
    </ligand>
</feature>
<dbReference type="Pfam" id="PF01488">
    <property type="entry name" value="Shikimate_DH"/>
    <property type="match status" value="1"/>
</dbReference>
<comment type="subunit">
    <text evidence="8">Homodimer.</text>
</comment>
<evidence type="ECO:0000313" key="12">
    <source>
        <dbReference type="EMBL" id="MZP28498.1"/>
    </source>
</evidence>
<comment type="similarity">
    <text evidence="8">Belongs to the shikimate dehydrogenase family.</text>
</comment>
<evidence type="ECO:0000256" key="6">
    <source>
        <dbReference type="ARBA" id="ARBA00023141"/>
    </source>
</evidence>
<evidence type="ECO:0000259" key="9">
    <source>
        <dbReference type="Pfam" id="PF01488"/>
    </source>
</evidence>
<name>A0A845L409_9FIRM</name>
<dbReference type="InterPro" id="IPR046346">
    <property type="entry name" value="Aminoacid_DH-like_N_sf"/>
</dbReference>
<dbReference type="GO" id="GO:0019632">
    <property type="term" value="P:shikimate metabolic process"/>
    <property type="evidence" value="ECO:0007669"/>
    <property type="project" value="InterPro"/>
</dbReference>
<gene>
    <name evidence="8" type="primary">aroE</name>
    <name evidence="12" type="ORF">GTO91_02005</name>
</gene>
<organism evidence="12 13">
    <name type="scientific">Heliomicrobium undosum</name>
    <dbReference type="NCBI Taxonomy" id="121734"/>
    <lineage>
        <taxon>Bacteria</taxon>
        <taxon>Bacillati</taxon>
        <taxon>Bacillota</taxon>
        <taxon>Clostridia</taxon>
        <taxon>Eubacteriales</taxon>
        <taxon>Heliobacteriaceae</taxon>
        <taxon>Heliomicrobium</taxon>
    </lineage>
</organism>
<dbReference type="HAMAP" id="MF_00222">
    <property type="entry name" value="Shikimate_DH_AroE"/>
    <property type="match status" value="1"/>
</dbReference>
<comment type="function">
    <text evidence="8">Involved in the biosynthesis of the chorismate, which leads to the biosynthesis of aromatic amino acids. Catalyzes the reversible NADPH linked reduction of 3-dehydroshikimate (DHSA) to yield shikimate (SA).</text>
</comment>
<sequence>MVGAIDGHTQWVALLGYPVKHSFSPAMHNAAFERLGLNWRYGAHAVRPEELEKAVAGLAALGYRGANVTVPHKEQVVSLLDLVDPSAKRLGAVNTIVISADGKTTGHNTDGTGFLRGLAQDGFSVAGASVLLLGSGGAARAVAFALLDGGARSLTVVNRTPDKAEALLDSLRQSRSAEGVTLRAGGWDEAFLRDCAKAADLVVNATSSGMVKGDGVIPYPLPPERWLSPGPFVCDLVYNPPETALLLTARSLGCRCQNGLPMLLHQGAAAFALWTGREAPVATMAEALAKATGN</sequence>
<dbReference type="InterPro" id="IPR006151">
    <property type="entry name" value="Shikm_DH/Glu-tRNA_Rdtase"/>
</dbReference>
<dbReference type="Gene3D" id="3.40.50.10860">
    <property type="entry name" value="Leucine Dehydrogenase, chain A, domain 1"/>
    <property type="match status" value="1"/>
</dbReference>
<dbReference type="GO" id="GO:0009073">
    <property type="term" value="P:aromatic amino acid family biosynthetic process"/>
    <property type="evidence" value="ECO:0007669"/>
    <property type="project" value="UniProtKB-KW"/>
</dbReference>
<dbReference type="OrthoDB" id="9792692at2"/>
<evidence type="ECO:0000256" key="5">
    <source>
        <dbReference type="ARBA" id="ARBA00023002"/>
    </source>
</evidence>
<feature type="domain" description="SDH C-terminal" evidence="11">
    <location>
        <begin position="259"/>
        <end position="288"/>
    </location>
</feature>
<evidence type="ECO:0000256" key="4">
    <source>
        <dbReference type="ARBA" id="ARBA00022857"/>
    </source>
</evidence>
<feature type="binding site" evidence="8">
    <location>
        <position position="94"/>
    </location>
    <ligand>
        <name>shikimate</name>
        <dbReference type="ChEBI" id="CHEBI:36208"/>
    </ligand>
</feature>
<feature type="binding site" evidence="8">
    <location>
        <position position="266"/>
    </location>
    <ligand>
        <name>shikimate</name>
        <dbReference type="ChEBI" id="CHEBI:36208"/>
    </ligand>
</feature>
<feature type="binding site" evidence="8">
    <location>
        <position position="69"/>
    </location>
    <ligand>
        <name>shikimate</name>
        <dbReference type="ChEBI" id="CHEBI:36208"/>
    </ligand>
</feature>
<dbReference type="AlphaFoldDB" id="A0A845L409"/>
<dbReference type="EC" id="1.1.1.25" evidence="2 8"/>
<evidence type="ECO:0000259" key="11">
    <source>
        <dbReference type="Pfam" id="PF18317"/>
    </source>
</evidence>
<dbReference type="InterPro" id="IPR013708">
    <property type="entry name" value="Shikimate_DH-bd_N"/>
</dbReference>
<comment type="catalytic activity">
    <reaction evidence="7 8">
        <text>shikimate + NADP(+) = 3-dehydroshikimate + NADPH + H(+)</text>
        <dbReference type="Rhea" id="RHEA:17737"/>
        <dbReference type="ChEBI" id="CHEBI:15378"/>
        <dbReference type="ChEBI" id="CHEBI:16630"/>
        <dbReference type="ChEBI" id="CHEBI:36208"/>
        <dbReference type="ChEBI" id="CHEBI:57783"/>
        <dbReference type="ChEBI" id="CHEBI:58349"/>
        <dbReference type="EC" id="1.1.1.25"/>
    </reaction>
</comment>
<protein>
    <recommendedName>
        <fullName evidence="2 8">Shikimate dehydrogenase (NADP(+))</fullName>
        <shortName evidence="8">SDH</shortName>
        <ecNumber evidence="2 8">1.1.1.25</ecNumber>
    </recommendedName>
</protein>
<feature type="binding site" evidence="8">
    <location>
        <position position="110"/>
    </location>
    <ligand>
        <name>shikimate</name>
        <dbReference type="ChEBI" id="CHEBI:36208"/>
    </ligand>
</feature>
<dbReference type="SUPFAM" id="SSF51735">
    <property type="entry name" value="NAD(P)-binding Rossmann-fold domains"/>
    <property type="match status" value="1"/>
</dbReference>
<evidence type="ECO:0000256" key="1">
    <source>
        <dbReference type="ARBA" id="ARBA00004871"/>
    </source>
</evidence>
<dbReference type="Proteomes" id="UP000463470">
    <property type="component" value="Unassembled WGS sequence"/>
</dbReference>
<feature type="binding site" evidence="8">
    <location>
        <begin position="158"/>
        <end position="163"/>
    </location>
    <ligand>
        <name>NADP(+)</name>
        <dbReference type="ChEBI" id="CHEBI:58349"/>
    </ligand>
</feature>
<dbReference type="InterPro" id="IPR036291">
    <property type="entry name" value="NAD(P)-bd_dom_sf"/>
</dbReference>
<feature type="binding site" evidence="8">
    <location>
        <begin position="22"/>
        <end position="24"/>
    </location>
    <ligand>
        <name>shikimate</name>
        <dbReference type="ChEBI" id="CHEBI:36208"/>
    </ligand>
</feature>
<dbReference type="Gene3D" id="3.40.50.720">
    <property type="entry name" value="NAD(P)-binding Rossmann-like Domain"/>
    <property type="match status" value="1"/>
</dbReference>
<dbReference type="InterPro" id="IPR041121">
    <property type="entry name" value="SDH_C"/>
</dbReference>
<dbReference type="GO" id="GO:0050661">
    <property type="term" value="F:NADP binding"/>
    <property type="evidence" value="ECO:0007669"/>
    <property type="project" value="InterPro"/>
</dbReference>
<dbReference type="CDD" id="cd01065">
    <property type="entry name" value="NAD_bind_Shikimate_DH"/>
    <property type="match status" value="1"/>
</dbReference>
<evidence type="ECO:0000256" key="3">
    <source>
        <dbReference type="ARBA" id="ARBA00022605"/>
    </source>
</evidence>
<keyword evidence="5 8" id="KW-0560">Oxidoreductase</keyword>
<comment type="caution">
    <text evidence="8">Lacks conserved residue(s) required for the propagation of feature annotation.</text>
</comment>
<dbReference type="GO" id="GO:0008652">
    <property type="term" value="P:amino acid biosynthetic process"/>
    <property type="evidence" value="ECO:0007669"/>
    <property type="project" value="UniProtKB-KW"/>
</dbReference>
<dbReference type="GO" id="GO:0009423">
    <property type="term" value="P:chorismate biosynthetic process"/>
    <property type="evidence" value="ECO:0007669"/>
    <property type="project" value="UniProtKB-UniRule"/>
</dbReference>
<proteinExistence type="inferred from homology"/>
<feature type="binding site" evidence="8">
    <location>
        <position position="236"/>
    </location>
    <ligand>
        <name>NADP(+)</name>
        <dbReference type="ChEBI" id="CHEBI:58349"/>
    </ligand>
</feature>
<evidence type="ECO:0000256" key="2">
    <source>
        <dbReference type="ARBA" id="ARBA00012962"/>
    </source>
</evidence>
<dbReference type="PANTHER" id="PTHR21089:SF1">
    <property type="entry name" value="BIFUNCTIONAL 3-DEHYDROQUINATE DEHYDRATASE_SHIKIMATE DEHYDROGENASE, CHLOROPLASTIC"/>
    <property type="match status" value="1"/>
</dbReference>
<evidence type="ECO:0000256" key="7">
    <source>
        <dbReference type="ARBA" id="ARBA00049442"/>
    </source>
</evidence>
<dbReference type="SUPFAM" id="SSF53223">
    <property type="entry name" value="Aminoacid dehydrogenase-like, N-terminal domain"/>
    <property type="match status" value="1"/>
</dbReference>
<dbReference type="NCBIfam" id="TIGR00507">
    <property type="entry name" value="aroE"/>
    <property type="match status" value="1"/>
</dbReference>
<feature type="active site" description="Proton acceptor" evidence="8">
    <location>
        <position position="73"/>
    </location>
</feature>
<keyword evidence="13" id="KW-1185">Reference proteome</keyword>
<comment type="caution">
    <text evidence="12">The sequence shown here is derived from an EMBL/GenBank/DDBJ whole genome shotgun (WGS) entry which is preliminary data.</text>
</comment>
<dbReference type="PANTHER" id="PTHR21089">
    <property type="entry name" value="SHIKIMATE DEHYDROGENASE"/>
    <property type="match status" value="1"/>
</dbReference>
<dbReference type="InterPro" id="IPR011342">
    <property type="entry name" value="Shikimate_DH"/>
</dbReference>
<evidence type="ECO:0000256" key="8">
    <source>
        <dbReference type="HAMAP-Rule" id="MF_00222"/>
    </source>
</evidence>
<comment type="pathway">
    <text evidence="1 8">Metabolic intermediate biosynthesis; chorismate biosynthesis; chorismate from D-erythrose 4-phosphate and phosphoenolpyruvate: step 4/7.</text>
</comment>
<dbReference type="InterPro" id="IPR022893">
    <property type="entry name" value="Shikimate_DH_fam"/>
</dbReference>
<evidence type="ECO:0000313" key="13">
    <source>
        <dbReference type="Proteomes" id="UP000463470"/>
    </source>
</evidence>
<dbReference type="EMBL" id="WXEY01000001">
    <property type="protein sequence ID" value="MZP28498.1"/>
    <property type="molecule type" value="Genomic_DNA"/>
</dbReference>
<dbReference type="Pfam" id="PF18317">
    <property type="entry name" value="SDH_C"/>
    <property type="match status" value="1"/>
</dbReference>
<dbReference type="NCBIfam" id="NF001319">
    <property type="entry name" value="PRK00258.3-3"/>
    <property type="match status" value="1"/>
</dbReference>
<dbReference type="NCBIfam" id="NF001314">
    <property type="entry name" value="PRK00258.2-2"/>
    <property type="match status" value="1"/>
</dbReference>
<keyword evidence="6 8" id="KW-0057">Aromatic amino acid biosynthesis</keyword>